<organism evidence="1 2">
    <name type="scientific">Levilinea saccharolytica</name>
    <dbReference type="NCBI Taxonomy" id="229921"/>
    <lineage>
        <taxon>Bacteria</taxon>
        <taxon>Bacillati</taxon>
        <taxon>Chloroflexota</taxon>
        <taxon>Anaerolineae</taxon>
        <taxon>Anaerolineales</taxon>
        <taxon>Anaerolineaceae</taxon>
        <taxon>Levilinea</taxon>
    </lineage>
</organism>
<feature type="non-terminal residue" evidence="1">
    <location>
        <position position="1"/>
    </location>
</feature>
<comment type="caution">
    <text evidence="1">The sequence shown here is derived from an EMBL/GenBank/DDBJ whole genome shotgun (WGS) entry which is preliminary data.</text>
</comment>
<gene>
    <name evidence="1" type="ORF">ADN01_14425</name>
</gene>
<name>A0A0P6X927_9CHLR</name>
<dbReference type="RefSeq" id="WP_160318438.1">
    <property type="nucleotide sequence ID" value="NZ_LGCM01000049.1"/>
</dbReference>
<reference evidence="1 2" key="1">
    <citation type="submission" date="2015-07" db="EMBL/GenBank/DDBJ databases">
        <title>Genome sequence of Levilinea saccharolytica DSM 16555.</title>
        <authorList>
            <person name="Hemp J."/>
            <person name="Ward L.M."/>
            <person name="Pace L.A."/>
            <person name="Fischer W.W."/>
        </authorList>
    </citation>
    <scope>NUCLEOTIDE SEQUENCE [LARGE SCALE GENOMIC DNA]</scope>
    <source>
        <strain evidence="1 2">KIBI-1</strain>
    </source>
</reference>
<evidence type="ECO:0000313" key="2">
    <source>
        <dbReference type="Proteomes" id="UP000050501"/>
    </source>
</evidence>
<evidence type="ECO:0000313" key="1">
    <source>
        <dbReference type="EMBL" id="KPL79414.1"/>
    </source>
</evidence>
<sequence>IFTPSGQEVAAASIVEAMTYRMTFTMHLRSVPPSGVYRLHVNVTYPEIGEVAQAEADFETHGEG</sequence>
<keyword evidence="2" id="KW-1185">Reference proteome</keyword>
<proteinExistence type="predicted"/>
<dbReference type="Proteomes" id="UP000050501">
    <property type="component" value="Unassembled WGS sequence"/>
</dbReference>
<dbReference type="AlphaFoldDB" id="A0A0P6X927"/>
<accession>A0A0P6X927</accession>
<protein>
    <submittedName>
        <fullName evidence="1">Uncharacterized protein</fullName>
    </submittedName>
</protein>
<dbReference type="STRING" id="229921.ADN01_14425"/>
<dbReference type="EMBL" id="LGCM01000049">
    <property type="protein sequence ID" value="KPL79414.1"/>
    <property type="molecule type" value="Genomic_DNA"/>
</dbReference>